<keyword evidence="5 8" id="KW-0223">Dioxygenase</keyword>
<organism evidence="10 11">
    <name type="scientific">Sphingopyxis fribergensis</name>
    <dbReference type="NCBI Taxonomy" id="1515612"/>
    <lineage>
        <taxon>Bacteria</taxon>
        <taxon>Pseudomonadati</taxon>
        <taxon>Pseudomonadota</taxon>
        <taxon>Alphaproteobacteria</taxon>
        <taxon>Sphingomonadales</taxon>
        <taxon>Sphingomonadaceae</taxon>
        <taxon>Sphingopyxis</taxon>
    </lineage>
</organism>
<dbReference type="EMBL" id="CP009122">
    <property type="protein sequence ID" value="AJA07126.1"/>
    <property type="molecule type" value="Genomic_DNA"/>
</dbReference>
<dbReference type="EC" id="1.13.11.39" evidence="10"/>
<comment type="cofactor">
    <cofactor evidence="1 8">
        <name>Fe(2+)</name>
        <dbReference type="ChEBI" id="CHEBI:29033"/>
    </cofactor>
</comment>
<reference evidence="10 11" key="1">
    <citation type="journal article" date="2015" name="Int. J. Syst. Evol. Microbiol.">
        <title>Description of Sphingopyxis fribergensis sp. nov. - a soil bacterium with the ability to degrade styrene and phenylacetic acid.</title>
        <authorList>
            <person name="Oelschlagel M."/>
            <person name="Ruckert C."/>
            <person name="Kalinowski J."/>
            <person name="Schmidt G."/>
            <person name="Schlomann M."/>
            <person name="Tischler D."/>
        </authorList>
    </citation>
    <scope>NUCLEOTIDE SEQUENCE [LARGE SCALE GENOMIC DNA]</scope>
    <source>
        <strain evidence="10 11">Kp5.2</strain>
    </source>
</reference>
<dbReference type="InterPro" id="IPR037523">
    <property type="entry name" value="VOC_core"/>
</dbReference>
<dbReference type="STRING" id="1515612.SKP52_00920"/>
<evidence type="ECO:0000256" key="1">
    <source>
        <dbReference type="ARBA" id="ARBA00001954"/>
    </source>
</evidence>
<dbReference type="Pfam" id="PF00903">
    <property type="entry name" value="Glyoxalase"/>
    <property type="match status" value="1"/>
</dbReference>
<dbReference type="KEGG" id="sphk:SKP52_00920"/>
<evidence type="ECO:0000256" key="7">
    <source>
        <dbReference type="ARBA" id="ARBA00023004"/>
    </source>
</evidence>
<keyword evidence="4 8" id="KW-0058">Aromatic hydrocarbons catabolism</keyword>
<evidence type="ECO:0000256" key="8">
    <source>
        <dbReference type="RuleBase" id="RU000683"/>
    </source>
</evidence>
<evidence type="ECO:0000256" key="3">
    <source>
        <dbReference type="ARBA" id="ARBA00022723"/>
    </source>
</evidence>
<dbReference type="Pfam" id="PF22632">
    <property type="entry name" value="BphC_D1"/>
    <property type="match status" value="1"/>
</dbReference>
<feature type="domain" description="VOC" evidence="9">
    <location>
        <begin position="144"/>
        <end position="266"/>
    </location>
</feature>
<dbReference type="CDD" id="cd07252">
    <property type="entry name" value="BphC1-RGP6_N_like"/>
    <property type="match status" value="1"/>
</dbReference>
<dbReference type="Gene3D" id="3.10.180.10">
    <property type="entry name" value="2,3-Dihydroxybiphenyl 1,2-Dioxygenase, domain 1"/>
    <property type="match status" value="2"/>
</dbReference>
<evidence type="ECO:0000259" key="9">
    <source>
        <dbReference type="PROSITE" id="PS51819"/>
    </source>
</evidence>
<sequence length="303" mass="33564">MSSEVEALGYIGLEVSDLAAWRVFAKEELGLQWVPRDDGTIDLRTDQYATRIRLHVGPRDDLAYAGWEVKDGAALAALAARLEGVGVTVDRADAAVAADRRVHSLIRFTDPEGNAHEAFFGPLQKTNDPFVSPTGTRFKTGRQGLGHLVLACRQKATMMEFFTETLGFRLSDHINTEVVPGRPIEISFLRCNGRHHSLALAPVPIPKKIVHLMVEVTTIDDVGRALDRCMKGGRHLTFTLGRHSNDEMLSFYPLTPSGFDVEYGWGGLEVDDESWHVLTHDTNSAWGHIYQRPPKPAKLESVA</sequence>
<gene>
    <name evidence="10" type="primary">bphC1</name>
    <name evidence="10" type="ORF">SKP52_00920</name>
</gene>
<protein>
    <submittedName>
        <fullName evidence="10">Biphenyl-2,3-diol 1,2-dioxygenase 1</fullName>
        <ecNumber evidence="10">1.13.11.39</ecNumber>
    </submittedName>
</protein>
<accession>A0A0A7PAM4</accession>
<dbReference type="InterPro" id="IPR004360">
    <property type="entry name" value="Glyas_Fos-R_dOase_dom"/>
</dbReference>
<keyword evidence="3" id="KW-0479">Metal-binding</keyword>
<dbReference type="AlphaFoldDB" id="A0A0A7PAM4"/>
<dbReference type="InterPro" id="IPR000486">
    <property type="entry name" value="Xdiol_ring_cleave_dOase_1/2"/>
</dbReference>
<dbReference type="GO" id="GO:0018583">
    <property type="term" value="F:biphenyl-2,3-diol 1,2-dioxygenase activity"/>
    <property type="evidence" value="ECO:0007669"/>
    <property type="project" value="UniProtKB-EC"/>
</dbReference>
<keyword evidence="6 8" id="KW-0560">Oxidoreductase</keyword>
<keyword evidence="7 8" id="KW-0408">Iron</keyword>
<dbReference type="CDD" id="cd07237">
    <property type="entry name" value="BphC1-RGP6_C_like"/>
    <property type="match status" value="1"/>
</dbReference>
<dbReference type="PROSITE" id="PS51819">
    <property type="entry name" value="VOC"/>
    <property type="match status" value="2"/>
</dbReference>
<evidence type="ECO:0000313" key="10">
    <source>
        <dbReference type="EMBL" id="AJA07126.1"/>
    </source>
</evidence>
<dbReference type="OrthoDB" id="9803142at2"/>
<dbReference type="PROSITE" id="PS00082">
    <property type="entry name" value="EXTRADIOL_DIOXYGENAS"/>
    <property type="match status" value="1"/>
</dbReference>
<proteinExistence type="inferred from homology"/>
<dbReference type="RefSeq" id="WP_039570667.1">
    <property type="nucleotide sequence ID" value="NZ_CP009122.1"/>
</dbReference>
<evidence type="ECO:0000256" key="5">
    <source>
        <dbReference type="ARBA" id="ARBA00022964"/>
    </source>
</evidence>
<name>A0A0A7PAM4_9SPHN</name>
<dbReference type="InterPro" id="IPR029068">
    <property type="entry name" value="Glyas_Bleomycin-R_OHBP_Dase"/>
</dbReference>
<evidence type="ECO:0000313" key="11">
    <source>
        <dbReference type="Proteomes" id="UP000030907"/>
    </source>
</evidence>
<feature type="domain" description="VOC" evidence="9">
    <location>
        <begin position="7"/>
        <end position="121"/>
    </location>
</feature>
<dbReference type="GO" id="GO:0008198">
    <property type="term" value="F:ferrous iron binding"/>
    <property type="evidence" value="ECO:0007669"/>
    <property type="project" value="InterPro"/>
</dbReference>
<evidence type="ECO:0000256" key="4">
    <source>
        <dbReference type="ARBA" id="ARBA00022797"/>
    </source>
</evidence>
<evidence type="ECO:0000256" key="6">
    <source>
        <dbReference type="ARBA" id="ARBA00023002"/>
    </source>
</evidence>
<evidence type="ECO:0000256" key="2">
    <source>
        <dbReference type="ARBA" id="ARBA00008784"/>
    </source>
</evidence>
<keyword evidence="11" id="KW-1185">Reference proteome</keyword>
<dbReference type="Proteomes" id="UP000030907">
    <property type="component" value="Chromosome"/>
</dbReference>
<dbReference type="SUPFAM" id="SSF54593">
    <property type="entry name" value="Glyoxalase/Bleomycin resistance protein/Dihydroxybiphenyl dioxygenase"/>
    <property type="match status" value="2"/>
</dbReference>
<dbReference type="HOGENOM" id="CLU_052361_2_0_5"/>
<comment type="similarity">
    <text evidence="2 8">Belongs to the extradiol ring-cleavage dioxygenase family.</text>
</comment>